<feature type="domain" description="Ferritin-like diiron" evidence="8">
    <location>
        <begin position="3"/>
        <end position="149"/>
    </location>
</feature>
<dbReference type="OMA" id="YVAEQHQ"/>
<name>A0A0L0HQ77_SPIPD</name>
<reference evidence="9 10" key="1">
    <citation type="submission" date="2009-08" db="EMBL/GenBank/DDBJ databases">
        <title>The Genome Sequence of Spizellomyces punctatus strain DAOM BR117.</title>
        <authorList>
            <consortium name="The Broad Institute Genome Sequencing Platform"/>
            <person name="Russ C."/>
            <person name="Cuomo C."/>
            <person name="Shea T."/>
            <person name="Young S.K."/>
            <person name="Zeng Q."/>
            <person name="Koehrsen M."/>
            <person name="Haas B."/>
            <person name="Borodovsky M."/>
            <person name="Guigo R."/>
            <person name="Alvarado L."/>
            <person name="Berlin A."/>
            <person name="Bochicchio J."/>
            <person name="Borenstein D."/>
            <person name="Chapman S."/>
            <person name="Chen Z."/>
            <person name="Engels R."/>
            <person name="Freedman E."/>
            <person name="Gellesch M."/>
            <person name="Goldberg J."/>
            <person name="Griggs A."/>
            <person name="Gujja S."/>
            <person name="Heiman D."/>
            <person name="Hepburn T."/>
            <person name="Howarth C."/>
            <person name="Jen D."/>
            <person name="Larson L."/>
            <person name="Lewis B."/>
            <person name="Mehta T."/>
            <person name="Park D."/>
            <person name="Pearson M."/>
            <person name="Roberts A."/>
            <person name="Saif S."/>
            <person name="Shenoy N."/>
            <person name="Sisk P."/>
            <person name="Stolte C."/>
            <person name="Sykes S."/>
            <person name="Thomson T."/>
            <person name="Walk T."/>
            <person name="White J."/>
            <person name="Yandava C."/>
            <person name="Burger G."/>
            <person name="Gray M.W."/>
            <person name="Holland P.W.H."/>
            <person name="King N."/>
            <person name="Lang F.B.F."/>
            <person name="Roger A.J."/>
            <person name="Ruiz-Trillo I."/>
            <person name="Lander E."/>
            <person name="Nusbaum C."/>
        </authorList>
    </citation>
    <scope>NUCLEOTIDE SEQUENCE [LARGE SCALE GENOMIC DNA]</scope>
    <source>
        <strain evidence="9 10">DAOM BR117</strain>
    </source>
</reference>
<comment type="catalytic activity">
    <reaction evidence="7">
        <text>4 Fe(2+) + O2 + 4 H(+) = 4 Fe(3+) + 2 H2O</text>
        <dbReference type="Rhea" id="RHEA:11148"/>
        <dbReference type="ChEBI" id="CHEBI:15377"/>
        <dbReference type="ChEBI" id="CHEBI:15378"/>
        <dbReference type="ChEBI" id="CHEBI:15379"/>
        <dbReference type="ChEBI" id="CHEBI:29033"/>
        <dbReference type="ChEBI" id="CHEBI:29034"/>
        <dbReference type="EC" id="1.16.3.1"/>
    </reaction>
</comment>
<dbReference type="InterPro" id="IPR001519">
    <property type="entry name" value="Ferritin"/>
</dbReference>
<dbReference type="VEuPathDB" id="FungiDB:SPPG_08992"/>
<sequence>MAMRISNKILNGLIQQANRELSNSNAYLSMSLWFQDRELPGSAQWCKTQSDEERMHGLKIFDHIVKRRAKGALVHAIGQQKFSYDDPLQIWEKALEQEQLNSVAIMDLVRQAREEGDYTTDTFLQWYVAEQLNEETSVKDILENAKRVAATTGLYVTFDSQITRKPH</sequence>
<feature type="binding site" evidence="6">
    <location>
        <position position="131"/>
    </location>
    <ligand>
        <name>Fe cation</name>
        <dbReference type="ChEBI" id="CHEBI:24875"/>
        <label>1</label>
    </ligand>
</feature>
<evidence type="ECO:0000256" key="3">
    <source>
        <dbReference type="ARBA" id="ARBA00022723"/>
    </source>
</evidence>
<dbReference type="GeneID" id="27692117"/>
<feature type="binding site" evidence="6">
    <location>
        <position position="98"/>
    </location>
    <ligand>
        <name>Fe cation</name>
        <dbReference type="ChEBI" id="CHEBI:24875"/>
        <label>1</label>
    </ligand>
</feature>
<gene>
    <name evidence="9" type="ORF">SPPG_08992</name>
</gene>
<dbReference type="GO" id="GO:0006826">
    <property type="term" value="P:iron ion transport"/>
    <property type="evidence" value="ECO:0007669"/>
    <property type="project" value="InterPro"/>
</dbReference>
<dbReference type="PANTHER" id="PTHR11431:SF127">
    <property type="entry name" value="BACTERIAL NON-HEME FERRITIN"/>
    <property type="match status" value="1"/>
</dbReference>
<dbReference type="Proteomes" id="UP000053201">
    <property type="component" value="Unassembled WGS sequence"/>
</dbReference>
<feature type="binding site" evidence="6">
    <location>
        <position position="53"/>
    </location>
    <ligand>
        <name>Fe cation</name>
        <dbReference type="ChEBI" id="CHEBI:24875"/>
        <label>1</label>
    </ligand>
</feature>
<evidence type="ECO:0000256" key="2">
    <source>
        <dbReference type="ARBA" id="ARBA00022434"/>
    </source>
</evidence>
<evidence type="ECO:0000256" key="4">
    <source>
        <dbReference type="ARBA" id="ARBA00023002"/>
    </source>
</evidence>
<dbReference type="InterPro" id="IPR012347">
    <property type="entry name" value="Ferritin-like"/>
</dbReference>
<accession>A0A0L0HQ77</accession>
<dbReference type="eggNOG" id="ENOG502SCXC">
    <property type="taxonomic scope" value="Eukaryota"/>
</dbReference>
<dbReference type="CDD" id="cd01055">
    <property type="entry name" value="Nonheme_Ferritin"/>
    <property type="match status" value="1"/>
</dbReference>
<proteinExistence type="inferred from homology"/>
<dbReference type="EC" id="1.16.3.1" evidence="7"/>
<dbReference type="PROSITE" id="PS50905">
    <property type="entry name" value="FERRITIN_LIKE"/>
    <property type="match status" value="1"/>
</dbReference>
<dbReference type="InterPro" id="IPR041719">
    <property type="entry name" value="Ferritin_prok"/>
</dbReference>
<feature type="binding site" evidence="6">
    <location>
        <position position="20"/>
    </location>
    <ligand>
        <name>Fe cation</name>
        <dbReference type="ChEBI" id="CHEBI:24875"/>
        <label>1</label>
    </ligand>
</feature>
<dbReference type="PANTHER" id="PTHR11431">
    <property type="entry name" value="FERRITIN"/>
    <property type="match status" value="1"/>
</dbReference>
<comment type="similarity">
    <text evidence="1 7">Belongs to the ferritin family.</text>
</comment>
<evidence type="ECO:0000256" key="1">
    <source>
        <dbReference type="ARBA" id="ARBA00007513"/>
    </source>
</evidence>
<keyword evidence="10" id="KW-1185">Reference proteome</keyword>
<dbReference type="STRING" id="645134.A0A0L0HQ77"/>
<dbReference type="Gene3D" id="1.20.1260.10">
    <property type="match status" value="1"/>
</dbReference>
<dbReference type="GO" id="GO:0008198">
    <property type="term" value="F:ferrous iron binding"/>
    <property type="evidence" value="ECO:0007669"/>
    <property type="project" value="TreeGrafter"/>
</dbReference>
<dbReference type="InterPro" id="IPR009078">
    <property type="entry name" value="Ferritin-like_SF"/>
</dbReference>
<evidence type="ECO:0000313" key="9">
    <source>
        <dbReference type="EMBL" id="KND03095.1"/>
    </source>
</evidence>
<protein>
    <recommendedName>
        <fullName evidence="7">Ferritin</fullName>
        <ecNumber evidence="7">1.16.3.1</ecNumber>
    </recommendedName>
</protein>
<evidence type="ECO:0000259" key="8">
    <source>
        <dbReference type="PROSITE" id="PS50905"/>
    </source>
</evidence>
<dbReference type="InterPro" id="IPR009040">
    <property type="entry name" value="Ferritin-like_diiron"/>
</dbReference>
<keyword evidence="3 6" id="KW-0479">Metal-binding</keyword>
<feature type="binding site" evidence="6">
    <location>
        <position position="56"/>
    </location>
    <ligand>
        <name>Fe cation</name>
        <dbReference type="ChEBI" id="CHEBI:24875"/>
        <label>1</label>
    </ligand>
</feature>
<keyword evidence="2 7" id="KW-0409">Iron storage</keyword>
<dbReference type="InterPro" id="IPR008331">
    <property type="entry name" value="Ferritin_DPS_dom"/>
</dbReference>
<comment type="function">
    <text evidence="7">Stores iron in a soluble, non-toxic, readily available form. Important for iron homeostasis. Iron is taken up in the ferrous form and deposited as ferric hydroxides after oxidation.</text>
</comment>
<dbReference type="Pfam" id="PF00210">
    <property type="entry name" value="Ferritin"/>
    <property type="match status" value="1"/>
</dbReference>
<evidence type="ECO:0000256" key="5">
    <source>
        <dbReference type="ARBA" id="ARBA00023004"/>
    </source>
</evidence>
<organism evidence="9 10">
    <name type="scientific">Spizellomyces punctatus (strain DAOM BR117)</name>
    <dbReference type="NCBI Taxonomy" id="645134"/>
    <lineage>
        <taxon>Eukaryota</taxon>
        <taxon>Fungi</taxon>
        <taxon>Fungi incertae sedis</taxon>
        <taxon>Chytridiomycota</taxon>
        <taxon>Chytridiomycota incertae sedis</taxon>
        <taxon>Chytridiomycetes</taxon>
        <taxon>Spizellomycetales</taxon>
        <taxon>Spizellomycetaceae</taxon>
        <taxon>Spizellomyces</taxon>
    </lineage>
</organism>
<dbReference type="GO" id="GO:0006879">
    <property type="term" value="P:intracellular iron ion homeostasis"/>
    <property type="evidence" value="ECO:0007669"/>
    <property type="project" value="UniProtKB-KW"/>
</dbReference>
<dbReference type="EMBL" id="KQ257452">
    <property type="protein sequence ID" value="KND03095.1"/>
    <property type="molecule type" value="Genomic_DNA"/>
</dbReference>
<dbReference type="InParanoid" id="A0A0L0HQ77"/>
<evidence type="ECO:0000313" key="10">
    <source>
        <dbReference type="Proteomes" id="UP000053201"/>
    </source>
</evidence>
<keyword evidence="5 6" id="KW-0408">Iron</keyword>
<dbReference type="GO" id="GO:0005829">
    <property type="term" value="C:cytosol"/>
    <property type="evidence" value="ECO:0007669"/>
    <property type="project" value="TreeGrafter"/>
</dbReference>
<dbReference type="OrthoDB" id="186462at2759"/>
<dbReference type="GO" id="GO:0004322">
    <property type="term" value="F:ferroxidase activity"/>
    <property type="evidence" value="ECO:0007669"/>
    <property type="project" value="UniProtKB-EC"/>
</dbReference>
<evidence type="ECO:0000256" key="7">
    <source>
        <dbReference type="RuleBase" id="RU361145"/>
    </source>
</evidence>
<keyword evidence="4 7" id="KW-0560">Oxidoreductase</keyword>
<dbReference type="GO" id="GO:0008199">
    <property type="term" value="F:ferric iron binding"/>
    <property type="evidence" value="ECO:0007669"/>
    <property type="project" value="InterPro"/>
</dbReference>
<dbReference type="AlphaFoldDB" id="A0A0L0HQ77"/>
<dbReference type="RefSeq" id="XP_016611134.1">
    <property type="nucleotide sequence ID" value="XM_016757143.1"/>
</dbReference>
<dbReference type="SUPFAM" id="SSF47240">
    <property type="entry name" value="Ferritin-like"/>
    <property type="match status" value="1"/>
</dbReference>
<evidence type="ECO:0000256" key="6">
    <source>
        <dbReference type="PIRSR" id="PIRSR601519-1"/>
    </source>
</evidence>